<dbReference type="EC" id="2.7.2.8" evidence="2"/>
<keyword evidence="7 11" id="KW-0418">Kinase</keyword>
<comment type="pathway">
    <text evidence="1">Amino-acid biosynthesis; L-arginine biosynthesis; N(2)-acetyl-L-ornithine from L-glutamate: step 2/4.</text>
</comment>
<dbReference type="GO" id="GO:0005737">
    <property type="term" value="C:cytoplasm"/>
    <property type="evidence" value="ECO:0007669"/>
    <property type="project" value="InterPro"/>
</dbReference>
<evidence type="ECO:0000256" key="1">
    <source>
        <dbReference type="ARBA" id="ARBA00004828"/>
    </source>
</evidence>
<evidence type="ECO:0000256" key="7">
    <source>
        <dbReference type="ARBA" id="ARBA00022777"/>
    </source>
</evidence>
<reference evidence="11 12" key="1">
    <citation type="submission" date="2018-07" db="EMBL/GenBank/DDBJ databases">
        <title>High-quality-draft genome sequence of Gaiella occulta.</title>
        <authorList>
            <person name="Severino R."/>
            <person name="Froufe H.J.C."/>
            <person name="Rainey F.A."/>
            <person name="Barroso C."/>
            <person name="Albuquerque L."/>
            <person name="Lobo-Da-Cunha A."/>
            <person name="Da Costa M.S."/>
            <person name="Egas C."/>
        </authorList>
    </citation>
    <scope>NUCLEOTIDE SEQUENCE [LARGE SCALE GENOMIC DNA]</scope>
    <source>
        <strain evidence="11 12">F2-233</strain>
    </source>
</reference>
<protein>
    <recommendedName>
        <fullName evidence="2">acetylglutamate kinase</fullName>
        <ecNumber evidence="2">2.7.2.8</ecNumber>
    </recommendedName>
</protein>
<dbReference type="PIRSF" id="PIRSF000728">
    <property type="entry name" value="NAGK"/>
    <property type="match status" value="1"/>
</dbReference>
<evidence type="ECO:0000256" key="9">
    <source>
        <dbReference type="ARBA" id="ARBA00048141"/>
    </source>
</evidence>
<evidence type="ECO:0000256" key="8">
    <source>
        <dbReference type="ARBA" id="ARBA00022840"/>
    </source>
</evidence>
<dbReference type="Proteomes" id="UP000254134">
    <property type="component" value="Unassembled WGS sequence"/>
</dbReference>
<reference evidence="12" key="2">
    <citation type="journal article" date="2019" name="MicrobiologyOpen">
        <title>High-quality draft genome sequence of Gaiella occulta isolated from a 150 meter deep mineral water borehole and comparison with the genome sequences of other deep-branching lineages of the phylum Actinobacteria.</title>
        <authorList>
            <person name="Severino R."/>
            <person name="Froufe H.J.C."/>
            <person name="Barroso C."/>
            <person name="Albuquerque L."/>
            <person name="Lobo-da-Cunha A."/>
            <person name="da Costa M.S."/>
            <person name="Egas C."/>
        </authorList>
    </citation>
    <scope>NUCLEOTIDE SEQUENCE [LARGE SCALE GENOMIC DNA]</scope>
    <source>
        <strain evidence="12">F2-233</strain>
    </source>
</reference>
<gene>
    <name evidence="11" type="ORF">Gocc_0059</name>
</gene>
<keyword evidence="12" id="KW-1185">Reference proteome</keyword>
<dbReference type="EMBL" id="QQZY01000001">
    <property type="protein sequence ID" value="RDI75640.1"/>
    <property type="molecule type" value="Genomic_DNA"/>
</dbReference>
<evidence type="ECO:0000256" key="6">
    <source>
        <dbReference type="ARBA" id="ARBA00022741"/>
    </source>
</evidence>
<sequence>MSRVVLKLGGRVAAQAAARAQALRAEGHEVVIVHGAGPQITAELERRGISVRFVDGRRVTTPEVLDVVRGSLAQVNAEVCAAVGGEAVGLFGDAIGMQARRVESLGLVGDPVACAPAAVLGALAAGRVPVIAPLAEGPLNVNADEAAAALAVGLGAERILFVTDVAGVLVDDAVVERIGADEADRMLGAGCLEGGIVPKLEAAVRAVRGGVRASIGTTEVSA</sequence>
<keyword evidence="5" id="KW-0808">Transferase</keyword>
<evidence type="ECO:0000256" key="3">
    <source>
        <dbReference type="ARBA" id="ARBA00022571"/>
    </source>
</evidence>
<organism evidence="11 12">
    <name type="scientific">Gaiella occulta</name>
    <dbReference type="NCBI Taxonomy" id="1002870"/>
    <lineage>
        <taxon>Bacteria</taxon>
        <taxon>Bacillati</taxon>
        <taxon>Actinomycetota</taxon>
        <taxon>Thermoleophilia</taxon>
        <taxon>Gaiellales</taxon>
        <taxon>Gaiellaceae</taxon>
        <taxon>Gaiella</taxon>
    </lineage>
</organism>
<dbReference type="GO" id="GO:0006526">
    <property type="term" value="P:L-arginine biosynthetic process"/>
    <property type="evidence" value="ECO:0007669"/>
    <property type="project" value="UniProtKB-KW"/>
</dbReference>
<dbReference type="GO" id="GO:0005524">
    <property type="term" value="F:ATP binding"/>
    <property type="evidence" value="ECO:0007669"/>
    <property type="project" value="UniProtKB-KW"/>
</dbReference>
<name>A0A7M2Z047_9ACTN</name>
<evidence type="ECO:0000256" key="2">
    <source>
        <dbReference type="ARBA" id="ARBA00013065"/>
    </source>
</evidence>
<comment type="caution">
    <text evidence="11">The sequence shown here is derived from an EMBL/GenBank/DDBJ whole genome shotgun (WGS) entry which is preliminary data.</text>
</comment>
<keyword evidence="8" id="KW-0067">ATP-binding</keyword>
<feature type="domain" description="Aspartate/glutamate/uridylate kinase" evidence="10">
    <location>
        <begin position="3"/>
        <end position="214"/>
    </location>
</feature>
<evidence type="ECO:0000313" key="11">
    <source>
        <dbReference type="EMBL" id="RDI75640.1"/>
    </source>
</evidence>
<keyword evidence="6" id="KW-0547">Nucleotide-binding</keyword>
<dbReference type="InterPro" id="IPR004662">
    <property type="entry name" value="AcgluKinase_fam"/>
</dbReference>
<dbReference type="Pfam" id="PF00696">
    <property type="entry name" value="AA_kinase"/>
    <property type="match status" value="1"/>
</dbReference>
<evidence type="ECO:0000256" key="5">
    <source>
        <dbReference type="ARBA" id="ARBA00022679"/>
    </source>
</evidence>
<dbReference type="PANTHER" id="PTHR23342">
    <property type="entry name" value="N-ACETYLGLUTAMATE SYNTHASE"/>
    <property type="match status" value="1"/>
</dbReference>
<proteinExistence type="predicted"/>
<accession>A0A7M2Z047</accession>
<evidence type="ECO:0000256" key="4">
    <source>
        <dbReference type="ARBA" id="ARBA00022605"/>
    </source>
</evidence>
<dbReference type="InterPro" id="IPR001048">
    <property type="entry name" value="Asp/Glu/Uridylate_kinase"/>
</dbReference>
<dbReference type="RefSeq" id="WP_181813247.1">
    <property type="nucleotide sequence ID" value="NZ_QQZY01000001.1"/>
</dbReference>
<dbReference type="Gene3D" id="3.40.1160.10">
    <property type="entry name" value="Acetylglutamate kinase-like"/>
    <property type="match status" value="1"/>
</dbReference>
<evidence type="ECO:0000259" key="10">
    <source>
        <dbReference type="Pfam" id="PF00696"/>
    </source>
</evidence>
<evidence type="ECO:0000313" key="12">
    <source>
        <dbReference type="Proteomes" id="UP000254134"/>
    </source>
</evidence>
<keyword evidence="4" id="KW-0028">Amino-acid biosynthesis</keyword>
<comment type="catalytic activity">
    <reaction evidence="9">
        <text>N-acetyl-L-glutamate + ATP = N-acetyl-L-glutamyl 5-phosphate + ADP</text>
        <dbReference type="Rhea" id="RHEA:14629"/>
        <dbReference type="ChEBI" id="CHEBI:30616"/>
        <dbReference type="ChEBI" id="CHEBI:44337"/>
        <dbReference type="ChEBI" id="CHEBI:57936"/>
        <dbReference type="ChEBI" id="CHEBI:456216"/>
        <dbReference type="EC" id="2.7.2.8"/>
    </reaction>
</comment>
<keyword evidence="3" id="KW-0055">Arginine biosynthesis</keyword>
<dbReference type="SUPFAM" id="SSF53633">
    <property type="entry name" value="Carbamate kinase-like"/>
    <property type="match status" value="1"/>
</dbReference>
<dbReference type="AlphaFoldDB" id="A0A7M2Z047"/>
<dbReference type="NCBIfam" id="TIGR00761">
    <property type="entry name" value="argB"/>
    <property type="match status" value="1"/>
</dbReference>
<dbReference type="PANTHER" id="PTHR23342:SF0">
    <property type="entry name" value="N-ACETYLGLUTAMATE SYNTHASE, MITOCHONDRIAL"/>
    <property type="match status" value="1"/>
</dbReference>
<dbReference type="InterPro" id="IPR036393">
    <property type="entry name" value="AceGlu_kinase-like_sf"/>
</dbReference>
<dbReference type="GO" id="GO:0003991">
    <property type="term" value="F:acetylglutamate kinase activity"/>
    <property type="evidence" value="ECO:0007669"/>
    <property type="project" value="UniProtKB-EC"/>
</dbReference>